<sequence length="392" mass="40769">MPLDSSLVRRVGIGAAAAALSVAVGAAFAVAGDDGEPVSTESSLETSPEPWLQEDYGNLIPTPSASTSSTPKPSAAKTATKTPKATASPIKKPTAVPKPTVPSGSALVTGVMKASYFWDTGSGIAGDTGSPASGQKMRKGCFASPMWPLGTKVTVKARGRTATGEVCDFGPGWPAELATDPVLIDIDTYTFAYLAAGKAPASPTNAGVPEGHLLLTVQVTKWGTGRSYKNRDKLWRSEFWLRSTSTPKPSTSASSTPKPSTTTTAVTVGTTTENQVVKLTNAERAKAGCKPLKHEAKLRAAAYAHSKDMAAKGYFDHDSPSGEGPGDRIEGSGFSPISTWGENIAAGQRTAAQVVEGWLGSPGHRANILNCSFTHIGVGLSNQYWTQVFASR</sequence>
<proteinExistence type="predicted"/>
<dbReference type="SUPFAM" id="SSF55797">
    <property type="entry name" value="PR-1-like"/>
    <property type="match status" value="1"/>
</dbReference>
<dbReference type="Pfam" id="PF00188">
    <property type="entry name" value="CAP"/>
    <property type="match status" value="1"/>
</dbReference>
<dbReference type="Gene3D" id="3.40.33.10">
    <property type="entry name" value="CAP"/>
    <property type="match status" value="1"/>
</dbReference>
<keyword evidence="2" id="KW-0732">Signal</keyword>
<feature type="region of interest" description="Disordered" evidence="1">
    <location>
        <begin position="244"/>
        <end position="269"/>
    </location>
</feature>
<organism evidence="4 5">
    <name type="scientific">Nonomuraea rosea</name>
    <dbReference type="NCBI Taxonomy" id="638574"/>
    <lineage>
        <taxon>Bacteria</taxon>
        <taxon>Bacillati</taxon>
        <taxon>Actinomycetota</taxon>
        <taxon>Actinomycetes</taxon>
        <taxon>Streptosporangiales</taxon>
        <taxon>Streptosporangiaceae</taxon>
        <taxon>Nonomuraea</taxon>
    </lineage>
</organism>
<evidence type="ECO:0000256" key="2">
    <source>
        <dbReference type="SAM" id="SignalP"/>
    </source>
</evidence>
<comment type="caution">
    <text evidence="4">The sequence shown here is derived from an EMBL/GenBank/DDBJ whole genome shotgun (WGS) entry which is preliminary data.</text>
</comment>
<dbReference type="PANTHER" id="PTHR31157:SF1">
    <property type="entry name" value="SCP DOMAIN-CONTAINING PROTEIN"/>
    <property type="match status" value="1"/>
</dbReference>
<gene>
    <name evidence="4" type="ORF">GCM10022419_015830</name>
</gene>
<dbReference type="Proteomes" id="UP001500630">
    <property type="component" value="Unassembled WGS sequence"/>
</dbReference>
<reference evidence="5" key="1">
    <citation type="journal article" date="2019" name="Int. J. Syst. Evol. Microbiol.">
        <title>The Global Catalogue of Microorganisms (GCM) 10K type strain sequencing project: providing services to taxonomists for standard genome sequencing and annotation.</title>
        <authorList>
            <consortium name="The Broad Institute Genomics Platform"/>
            <consortium name="The Broad Institute Genome Sequencing Center for Infectious Disease"/>
            <person name="Wu L."/>
            <person name="Ma J."/>
        </authorList>
    </citation>
    <scope>NUCLEOTIDE SEQUENCE [LARGE SCALE GENOMIC DNA]</scope>
    <source>
        <strain evidence="5">JCM 17326</strain>
    </source>
</reference>
<feature type="chain" id="PRO_5045793564" description="SCP domain-containing protein" evidence="2">
    <location>
        <begin position="30"/>
        <end position="392"/>
    </location>
</feature>
<keyword evidence="5" id="KW-1185">Reference proteome</keyword>
<dbReference type="InterPro" id="IPR014044">
    <property type="entry name" value="CAP_dom"/>
</dbReference>
<dbReference type="InterPro" id="IPR035940">
    <property type="entry name" value="CAP_sf"/>
</dbReference>
<evidence type="ECO:0000259" key="3">
    <source>
        <dbReference type="Pfam" id="PF00188"/>
    </source>
</evidence>
<dbReference type="PANTHER" id="PTHR31157">
    <property type="entry name" value="SCP DOMAIN-CONTAINING PROTEIN"/>
    <property type="match status" value="1"/>
</dbReference>
<feature type="compositionally biased region" description="Low complexity" evidence="1">
    <location>
        <begin position="34"/>
        <end position="50"/>
    </location>
</feature>
<name>A0ABP6VKR0_9ACTN</name>
<protein>
    <recommendedName>
        <fullName evidence="3">SCP domain-containing protein</fullName>
    </recommendedName>
</protein>
<dbReference type="EMBL" id="BAABDQ010000003">
    <property type="protein sequence ID" value="GAA3536851.1"/>
    <property type="molecule type" value="Genomic_DNA"/>
</dbReference>
<accession>A0ABP6VKR0</accession>
<evidence type="ECO:0000313" key="5">
    <source>
        <dbReference type="Proteomes" id="UP001500630"/>
    </source>
</evidence>
<evidence type="ECO:0000256" key="1">
    <source>
        <dbReference type="SAM" id="MobiDB-lite"/>
    </source>
</evidence>
<feature type="region of interest" description="Disordered" evidence="1">
    <location>
        <begin position="34"/>
        <end position="104"/>
    </location>
</feature>
<feature type="signal peptide" evidence="2">
    <location>
        <begin position="1"/>
        <end position="29"/>
    </location>
</feature>
<feature type="domain" description="SCP" evidence="3">
    <location>
        <begin position="278"/>
        <end position="384"/>
    </location>
</feature>
<dbReference type="CDD" id="cd05379">
    <property type="entry name" value="CAP_bacterial"/>
    <property type="match status" value="1"/>
</dbReference>
<evidence type="ECO:0000313" key="4">
    <source>
        <dbReference type="EMBL" id="GAA3536851.1"/>
    </source>
</evidence>
<feature type="compositionally biased region" description="Low complexity" evidence="1">
    <location>
        <begin position="60"/>
        <end position="102"/>
    </location>
</feature>